<sequence length="326" mass="35089">MALFQRHDRIETMPHANIPLLAACCLLAGLALPAHSRVPDGLEALRDYSLELVNRARRDAGRSPLELGAELDKAAQAHADDMLERDYYSHASPEGGTVMDRYVEGGGSKGRLVAENIALCRNCSVQVDRQGVEELHKGWMQSPEHRENILAEGLSKYGFGVAVDEDGRRYGVQTFAGPGTPRGGDGEAIAIGAQEQSELIARLISEARRDSGLGPVSADLSLVDAARRVVPEGDLTEVSLDELNPLRDSLPADAVWRRLQMIAGSCGGCGVEATDADVRYFFDRWSESGNYRDILLDPDLGRIGMTVQPDGRGRKIAVAVMAGGGA</sequence>
<dbReference type="InterPro" id="IPR035940">
    <property type="entry name" value="CAP_sf"/>
</dbReference>
<dbReference type="Proteomes" id="UP001378188">
    <property type="component" value="Unassembled WGS sequence"/>
</dbReference>
<dbReference type="InterPro" id="IPR014044">
    <property type="entry name" value="CAP_dom"/>
</dbReference>
<dbReference type="RefSeq" id="WP_340330464.1">
    <property type="nucleotide sequence ID" value="NZ_JAZHOF010000006.1"/>
</dbReference>
<dbReference type="Gene3D" id="3.40.33.10">
    <property type="entry name" value="CAP"/>
    <property type="match status" value="2"/>
</dbReference>
<name>A0AAW9RKG6_9HYPH</name>
<dbReference type="PANTHER" id="PTHR31157">
    <property type="entry name" value="SCP DOMAIN-CONTAINING PROTEIN"/>
    <property type="match status" value="1"/>
</dbReference>
<dbReference type="PANTHER" id="PTHR31157:SF1">
    <property type="entry name" value="SCP DOMAIN-CONTAINING PROTEIN"/>
    <property type="match status" value="1"/>
</dbReference>
<dbReference type="SUPFAM" id="SSF55797">
    <property type="entry name" value="PR-1-like"/>
    <property type="match status" value="1"/>
</dbReference>
<dbReference type="AlphaFoldDB" id="A0AAW9RKG6"/>
<organism evidence="2 3">
    <name type="scientific">Microbaculum marinum</name>
    <dbReference type="NCBI Taxonomy" id="1764581"/>
    <lineage>
        <taxon>Bacteria</taxon>
        <taxon>Pseudomonadati</taxon>
        <taxon>Pseudomonadota</taxon>
        <taxon>Alphaproteobacteria</taxon>
        <taxon>Hyphomicrobiales</taxon>
        <taxon>Tepidamorphaceae</taxon>
        <taxon>Microbaculum</taxon>
    </lineage>
</organism>
<feature type="domain" description="SCP" evidence="1">
    <location>
        <begin position="50"/>
        <end position="175"/>
    </location>
</feature>
<dbReference type="CDD" id="cd05379">
    <property type="entry name" value="CAP_bacterial"/>
    <property type="match status" value="1"/>
</dbReference>
<evidence type="ECO:0000313" key="2">
    <source>
        <dbReference type="EMBL" id="MEJ8572762.1"/>
    </source>
</evidence>
<reference evidence="2 3" key="1">
    <citation type="submission" date="2024-02" db="EMBL/GenBank/DDBJ databases">
        <title>Genome analysis and characterization of Microbaculum marinisediminis sp. nov., isolated from marine sediment.</title>
        <authorList>
            <person name="Du Z.-J."/>
            <person name="Ye Y.-Q."/>
            <person name="Zhang Z.-R."/>
            <person name="Yuan S.-M."/>
            <person name="Zhang X.-Y."/>
        </authorList>
    </citation>
    <scope>NUCLEOTIDE SEQUENCE [LARGE SCALE GENOMIC DNA]</scope>
    <source>
        <strain evidence="2 3">SDUM1044001</strain>
    </source>
</reference>
<evidence type="ECO:0000313" key="3">
    <source>
        <dbReference type="Proteomes" id="UP001378188"/>
    </source>
</evidence>
<keyword evidence="3" id="KW-1185">Reference proteome</keyword>
<dbReference type="Pfam" id="PF00188">
    <property type="entry name" value="CAP"/>
    <property type="match status" value="1"/>
</dbReference>
<evidence type="ECO:0000259" key="1">
    <source>
        <dbReference type="Pfam" id="PF00188"/>
    </source>
</evidence>
<comment type="caution">
    <text evidence="2">The sequence shown here is derived from an EMBL/GenBank/DDBJ whole genome shotgun (WGS) entry which is preliminary data.</text>
</comment>
<dbReference type="EMBL" id="JAZHOF010000006">
    <property type="protein sequence ID" value="MEJ8572762.1"/>
    <property type="molecule type" value="Genomic_DNA"/>
</dbReference>
<accession>A0AAW9RKG6</accession>
<protein>
    <submittedName>
        <fullName evidence="2">CAP domain-containing protein</fullName>
    </submittedName>
</protein>
<proteinExistence type="predicted"/>
<dbReference type="PROSITE" id="PS51257">
    <property type="entry name" value="PROKAR_LIPOPROTEIN"/>
    <property type="match status" value="1"/>
</dbReference>
<gene>
    <name evidence="2" type="ORF">V3328_14820</name>
</gene>